<dbReference type="EMBL" id="CXWD01000011">
    <property type="protein sequence ID" value="CTQ71939.1"/>
    <property type="molecule type" value="Genomic_DNA"/>
</dbReference>
<dbReference type="Gene3D" id="3.40.50.300">
    <property type="entry name" value="P-loop containing nucleotide triphosphate hydrolases"/>
    <property type="match status" value="1"/>
</dbReference>
<dbReference type="OrthoDB" id="9775079at2"/>
<organism evidence="4 5">
    <name type="scientific">Roseibium alexandrii</name>
    <dbReference type="NCBI Taxonomy" id="388408"/>
    <lineage>
        <taxon>Bacteria</taxon>
        <taxon>Pseudomonadati</taxon>
        <taxon>Pseudomonadota</taxon>
        <taxon>Alphaproteobacteria</taxon>
        <taxon>Hyphomicrobiales</taxon>
        <taxon>Stappiaceae</taxon>
        <taxon>Roseibium</taxon>
    </lineage>
</organism>
<dbReference type="PANTHER" id="PTHR43473">
    <property type="entry name" value="MAGNESIUM-CHELATASE SUBUNIT CHLD, CHLOROPLASTIC"/>
    <property type="match status" value="1"/>
</dbReference>
<evidence type="ECO:0000313" key="4">
    <source>
        <dbReference type="EMBL" id="CTQ71939.1"/>
    </source>
</evidence>
<feature type="domain" description="VWFA" evidence="3">
    <location>
        <begin position="439"/>
        <end position="619"/>
    </location>
</feature>
<reference evidence="5" key="1">
    <citation type="submission" date="2015-07" db="EMBL/GenBank/DDBJ databases">
        <authorList>
            <person name="Rodrigo-Torres Lidia"/>
            <person name="Arahal R.David."/>
        </authorList>
    </citation>
    <scope>NUCLEOTIDE SEQUENCE [LARGE SCALE GENOMIC DNA]</scope>
    <source>
        <strain evidence="5">CECT 5112</strain>
    </source>
</reference>
<sequence>MDDVRSMQAFDAARPKLAQNTWQDALLAAQALKAGGARLGGLWLKARAGGVRDAYLDHLAALLGQDKPWVRVPSSVSLQGLTGSVDIPATALAGRVITQPGLLAKADQGVLLIPMAERVEAPVAALIGETMDRGTCPKAGRSADSAAEDAANFLVIAVDEGADPEEHLPKALGDRLGLMIDLNAIPWSEVASHSPGAERNYTATAADVIISDELIGLLSRLACAAGVSSLRTLKHLSRLCQTLAALEGCRTVSEADALTAVRLCLGLSLAAQPNDPVEETQPQPAENDQSVSPDAGPKQDPESRDQETSQNAKEDLSALTELLAAVEAGTIDGLPEFLADTTRSSPRARSGKSGAVRKDARRGRPVSTSRMPPRPDTRPNILATLRAAAPWQLIRNRNRDLLAAKLERSIAAPPRRKPRTLITRDDYRYQRLRHETPSTAIFVVDASGSTALERLGETKGAIEQLLSRCYVRRDEVAMIAFRGTQAETLLSPTRSLVMAKRKLAGLPGGGPTPLAAGLERGLELALSVRRQGSTPVLVLMTDGRGNIALDGTPDRTRAAEQVHALAEQCRAHGIRAVCIDIARRPRESVSTLASTMGADLHILRHADSRAMSDLVNTSLEEARS</sequence>
<dbReference type="STRING" id="388408.LAX5112_02979"/>
<comment type="similarity">
    <text evidence="1">Belongs to the Mg-chelatase subunits D/I family.</text>
</comment>
<dbReference type="EC" id="6.6.1.1" evidence="4"/>
<dbReference type="AlphaFoldDB" id="A0A0M7AAP6"/>
<dbReference type="CDD" id="cd01451">
    <property type="entry name" value="vWA_Magnesium_chelatase"/>
    <property type="match status" value="1"/>
</dbReference>
<dbReference type="Proteomes" id="UP000053235">
    <property type="component" value="Unassembled WGS sequence"/>
</dbReference>
<feature type="compositionally biased region" description="Basic and acidic residues" evidence="2">
    <location>
        <begin position="297"/>
        <end position="315"/>
    </location>
</feature>
<dbReference type="Gene3D" id="3.40.50.410">
    <property type="entry name" value="von Willebrand factor, type A domain"/>
    <property type="match status" value="1"/>
</dbReference>
<evidence type="ECO:0000313" key="5">
    <source>
        <dbReference type="Proteomes" id="UP000053235"/>
    </source>
</evidence>
<dbReference type="RefSeq" id="WP_055672483.1">
    <property type="nucleotide sequence ID" value="NZ_CXWD01000011.1"/>
</dbReference>
<gene>
    <name evidence="4" type="primary">bchD</name>
    <name evidence="4" type="ORF">LAX5112_02979</name>
</gene>
<dbReference type="SUPFAM" id="SSF52540">
    <property type="entry name" value="P-loop containing nucleoside triphosphate hydrolases"/>
    <property type="match status" value="1"/>
</dbReference>
<dbReference type="InterPro" id="IPR041702">
    <property type="entry name" value="BchD/ChlD_VWA"/>
</dbReference>
<dbReference type="SMART" id="SM00327">
    <property type="entry name" value="VWA"/>
    <property type="match status" value="1"/>
</dbReference>
<feature type="region of interest" description="Disordered" evidence="2">
    <location>
        <begin position="274"/>
        <end position="315"/>
    </location>
</feature>
<evidence type="ECO:0000256" key="1">
    <source>
        <dbReference type="ARBA" id="ARBA00005799"/>
    </source>
</evidence>
<dbReference type="InterPro" id="IPR041628">
    <property type="entry name" value="ChlI/MoxR_AAA_lid"/>
</dbReference>
<dbReference type="InterPro" id="IPR002035">
    <property type="entry name" value="VWF_A"/>
</dbReference>
<dbReference type="PANTHER" id="PTHR43473:SF2">
    <property type="entry name" value="MAGNESIUM-CHELATASE SUBUNIT CHLD, CHLOROPLASTIC"/>
    <property type="match status" value="1"/>
</dbReference>
<dbReference type="SUPFAM" id="SSF53300">
    <property type="entry name" value="vWA-like"/>
    <property type="match status" value="1"/>
</dbReference>
<proteinExistence type="inferred from homology"/>
<evidence type="ECO:0000259" key="3">
    <source>
        <dbReference type="PROSITE" id="PS50234"/>
    </source>
</evidence>
<keyword evidence="4" id="KW-0436">Ligase</keyword>
<dbReference type="InterPro" id="IPR027417">
    <property type="entry name" value="P-loop_NTPase"/>
</dbReference>
<name>A0A0M7AAP6_9HYPH</name>
<dbReference type="Pfam" id="PF17863">
    <property type="entry name" value="AAA_lid_2"/>
    <property type="match status" value="1"/>
</dbReference>
<accession>A0A0M7AAP6</accession>
<dbReference type="PROSITE" id="PS50234">
    <property type="entry name" value="VWFA"/>
    <property type="match status" value="1"/>
</dbReference>
<feature type="region of interest" description="Disordered" evidence="2">
    <location>
        <begin position="337"/>
        <end position="380"/>
    </location>
</feature>
<protein>
    <submittedName>
        <fullName evidence="4">Magnesium-chelatase 60 kDa subunit</fullName>
        <ecNumber evidence="4">6.6.1.1</ecNumber>
    </submittedName>
</protein>
<evidence type="ECO:0000256" key="2">
    <source>
        <dbReference type="SAM" id="MobiDB-lite"/>
    </source>
</evidence>
<keyword evidence="5" id="KW-1185">Reference proteome</keyword>
<dbReference type="GO" id="GO:0016851">
    <property type="term" value="F:magnesium chelatase activity"/>
    <property type="evidence" value="ECO:0007669"/>
    <property type="project" value="UniProtKB-EC"/>
</dbReference>
<dbReference type="Gene3D" id="1.10.8.80">
    <property type="entry name" value="Magnesium chelatase subunit I, C-Terminal domain"/>
    <property type="match status" value="1"/>
</dbReference>
<feature type="compositionally biased region" description="Polar residues" evidence="2">
    <location>
        <begin position="280"/>
        <end position="292"/>
    </location>
</feature>
<dbReference type="InterPro" id="IPR036465">
    <property type="entry name" value="vWFA_dom_sf"/>
</dbReference>
<dbReference type="Pfam" id="PF00092">
    <property type="entry name" value="VWA"/>
    <property type="match status" value="1"/>
</dbReference>